<keyword evidence="1" id="KW-0472">Membrane</keyword>
<evidence type="ECO:0000259" key="2">
    <source>
        <dbReference type="Pfam" id="PF11127"/>
    </source>
</evidence>
<evidence type="ECO:0000313" key="3">
    <source>
        <dbReference type="EMBL" id="TFB14277.1"/>
    </source>
</evidence>
<evidence type="ECO:0000313" key="4">
    <source>
        <dbReference type="Proteomes" id="UP000297975"/>
    </source>
</evidence>
<dbReference type="RefSeq" id="WP_134341088.1">
    <property type="nucleotide sequence ID" value="NZ_SOPW01000017.1"/>
</dbReference>
<gene>
    <name evidence="3" type="ORF">E3U55_13940</name>
</gene>
<feature type="domain" description="Inner membrane protein YgaP-like transmembrane" evidence="2">
    <location>
        <begin position="3"/>
        <end position="66"/>
    </location>
</feature>
<sequence>MGKQNIGTINALTRITLGLFLLVFGAVKLVKRPWNQSYWMIVLISAMKIAEGIVRYCPVTDVVKHQLHDESDQKKDSQAINPS</sequence>
<dbReference type="InterPro" id="IPR021309">
    <property type="entry name" value="YgaP-like_TM"/>
</dbReference>
<dbReference type="Pfam" id="PF11127">
    <property type="entry name" value="YgaP-like_TM"/>
    <property type="match status" value="1"/>
</dbReference>
<protein>
    <submittedName>
        <fullName evidence="3">DUF2892 domain-containing protein</fullName>
    </submittedName>
</protein>
<dbReference type="AlphaFoldDB" id="A0A4Y8IGJ6"/>
<organism evidence="3 4">
    <name type="scientific">Filobacillus milosensis</name>
    <dbReference type="NCBI Taxonomy" id="94137"/>
    <lineage>
        <taxon>Bacteria</taxon>
        <taxon>Bacillati</taxon>
        <taxon>Bacillota</taxon>
        <taxon>Bacilli</taxon>
        <taxon>Bacillales</taxon>
        <taxon>Bacillaceae</taxon>
        <taxon>Filobacillus</taxon>
    </lineage>
</organism>
<dbReference type="Proteomes" id="UP000297975">
    <property type="component" value="Unassembled WGS sequence"/>
</dbReference>
<name>A0A4Y8IGJ6_9BACI</name>
<comment type="caution">
    <text evidence="3">The sequence shown here is derived from an EMBL/GenBank/DDBJ whole genome shotgun (WGS) entry which is preliminary data.</text>
</comment>
<keyword evidence="1" id="KW-0812">Transmembrane</keyword>
<dbReference type="EMBL" id="SOPW01000017">
    <property type="protein sequence ID" value="TFB14277.1"/>
    <property type="molecule type" value="Genomic_DNA"/>
</dbReference>
<proteinExistence type="predicted"/>
<evidence type="ECO:0000256" key="1">
    <source>
        <dbReference type="SAM" id="Phobius"/>
    </source>
</evidence>
<keyword evidence="4" id="KW-1185">Reference proteome</keyword>
<feature type="transmembrane region" description="Helical" evidence="1">
    <location>
        <begin position="12"/>
        <end position="30"/>
    </location>
</feature>
<accession>A0A4Y8IGJ6</accession>
<keyword evidence="1" id="KW-1133">Transmembrane helix</keyword>
<reference evidence="3 4" key="1">
    <citation type="submission" date="2019-03" db="EMBL/GenBank/DDBJ databases">
        <authorList>
            <person name="He R.-H."/>
        </authorList>
    </citation>
    <scope>NUCLEOTIDE SEQUENCE [LARGE SCALE GENOMIC DNA]</scope>
    <source>
        <strain evidence="4">SH 714</strain>
    </source>
</reference>
<dbReference type="OrthoDB" id="5405951at2"/>